<gene>
    <name evidence="1" type="ORF">cje154_04094</name>
</gene>
<accession>A0ABC9QM79</accession>
<protein>
    <submittedName>
        <fullName evidence="1">Uncharacterized protein</fullName>
    </submittedName>
</protein>
<evidence type="ECO:0000313" key="1">
    <source>
        <dbReference type="EMBL" id="EIB54241.1"/>
    </source>
</evidence>
<dbReference type="Proteomes" id="UP000003238">
    <property type="component" value="Unassembled WGS sequence"/>
</dbReference>
<organism evidence="1 2">
    <name type="scientific">Campylobacter jejuni subsp. jejuni 2008-988</name>
    <dbReference type="NCBI Taxonomy" id="889253"/>
    <lineage>
        <taxon>Bacteria</taxon>
        <taxon>Pseudomonadati</taxon>
        <taxon>Campylobacterota</taxon>
        <taxon>Epsilonproteobacteria</taxon>
        <taxon>Campylobacterales</taxon>
        <taxon>Campylobacteraceae</taxon>
        <taxon>Campylobacter</taxon>
    </lineage>
</organism>
<proteinExistence type="predicted"/>
<comment type="caution">
    <text evidence="1">The sequence shown here is derived from an EMBL/GenBank/DDBJ whole genome shotgun (WGS) entry which is preliminary data.</text>
</comment>
<evidence type="ECO:0000313" key="2">
    <source>
        <dbReference type="Proteomes" id="UP000003238"/>
    </source>
</evidence>
<reference evidence="1 2" key="1">
    <citation type="submission" date="2010-10" db="EMBL/GenBank/DDBJ databases">
        <authorList>
            <person name="Richards V."/>
            <person name="Lefebure T."/>
            <person name="Suzuki H."/>
            <person name="Pavinski Bitar P."/>
            <person name="Stanhope M."/>
        </authorList>
    </citation>
    <scope>NUCLEOTIDE SEQUENCE [LARGE SCALE GENOMIC DNA]</scope>
    <source>
        <strain evidence="1 2">2008-988</strain>
    </source>
</reference>
<dbReference type="AlphaFoldDB" id="A0ABC9QM79"/>
<name>A0ABC9QM79_CAMJU</name>
<dbReference type="EMBL" id="AIOS01000027">
    <property type="protein sequence ID" value="EIB54241.1"/>
    <property type="molecule type" value="Genomic_DNA"/>
</dbReference>
<sequence>MLKPKKMIFFNKMGEGELVVKSQSVDTGLRMGEDQGKS</sequence>